<keyword evidence="1" id="KW-0472">Membrane</keyword>
<dbReference type="EMBL" id="VDCQ01000012">
    <property type="protein sequence ID" value="TNJ66221.1"/>
    <property type="molecule type" value="Genomic_DNA"/>
</dbReference>
<organism evidence="2 3">
    <name type="scientific">Paenibacillus hemerocallicola</name>
    <dbReference type="NCBI Taxonomy" id="1172614"/>
    <lineage>
        <taxon>Bacteria</taxon>
        <taxon>Bacillati</taxon>
        <taxon>Bacillota</taxon>
        <taxon>Bacilli</taxon>
        <taxon>Bacillales</taxon>
        <taxon>Paenibacillaceae</taxon>
        <taxon>Paenibacillus</taxon>
    </lineage>
</organism>
<proteinExistence type="predicted"/>
<dbReference type="AlphaFoldDB" id="A0A5C4TBA1"/>
<comment type="caution">
    <text evidence="2">The sequence shown here is derived from an EMBL/GenBank/DDBJ whole genome shotgun (WGS) entry which is preliminary data.</text>
</comment>
<feature type="transmembrane region" description="Helical" evidence="1">
    <location>
        <begin position="201"/>
        <end position="219"/>
    </location>
</feature>
<feature type="transmembrane region" description="Helical" evidence="1">
    <location>
        <begin position="146"/>
        <end position="168"/>
    </location>
</feature>
<keyword evidence="1" id="KW-1133">Transmembrane helix</keyword>
<dbReference type="OrthoDB" id="2614998at2"/>
<keyword evidence="1" id="KW-0812">Transmembrane</keyword>
<feature type="transmembrane region" description="Helical" evidence="1">
    <location>
        <begin position="175"/>
        <end position="195"/>
    </location>
</feature>
<accession>A0A5C4TBA1</accession>
<feature type="transmembrane region" description="Helical" evidence="1">
    <location>
        <begin position="51"/>
        <end position="75"/>
    </location>
</feature>
<evidence type="ECO:0000313" key="3">
    <source>
        <dbReference type="Proteomes" id="UP000307943"/>
    </source>
</evidence>
<evidence type="ECO:0000313" key="2">
    <source>
        <dbReference type="EMBL" id="TNJ66221.1"/>
    </source>
</evidence>
<feature type="transmembrane region" description="Helical" evidence="1">
    <location>
        <begin position="21"/>
        <end position="39"/>
    </location>
</feature>
<feature type="transmembrane region" description="Helical" evidence="1">
    <location>
        <begin position="104"/>
        <end position="126"/>
    </location>
</feature>
<evidence type="ECO:0000256" key="1">
    <source>
        <dbReference type="SAM" id="Phobius"/>
    </source>
</evidence>
<gene>
    <name evidence="2" type="ORF">FE784_11140</name>
</gene>
<dbReference type="Pfam" id="PF12730">
    <property type="entry name" value="ABC2_membrane_4"/>
    <property type="match status" value="1"/>
</dbReference>
<protein>
    <submittedName>
        <fullName evidence="2">Uncharacterized protein</fullName>
    </submittedName>
</protein>
<dbReference type="Proteomes" id="UP000307943">
    <property type="component" value="Unassembled WGS sequence"/>
</dbReference>
<name>A0A5C4TBA1_9BACL</name>
<sequence>MTVHAFSRLLKTDLRNRRNTILITLGALVPVHAALALLIMQQNFDKAQLSFVSTLNIAVYFSAMLLPFVYCFTAWREERRQRSIYLLLSLPIPRTHLLMSKSLAVGWEILLISAVMAAGLTIQNGISDGLLFRTEPLITLNAAKIWFMLRILLAAACLVFLCFFSTLLGACFGKLSLLITCLVFAVGLVVTIVAMANIQPFFVFAFFGLGYFGGSVYLLEKKVGVG</sequence>
<keyword evidence="3" id="KW-1185">Reference proteome</keyword>
<reference evidence="2 3" key="1">
    <citation type="submission" date="2019-05" db="EMBL/GenBank/DDBJ databases">
        <title>We sequenced the genome of Paenibacillus hemerocallicola KCTC 33185 for further insight into its adaptation and study the phylogeny of Paenibacillus.</title>
        <authorList>
            <person name="Narsing Rao M.P."/>
        </authorList>
    </citation>
    <scope>NUCLEOTIDE SEQUENCE [LARGE SCALE GENOMIC DNA]</scope>
    <source>
        <strain evidence="2 3">KCTC 33185</strain>
    </source>
</reference>